<keyword evidence="13" id="KW-0505">Motor protein</keyword>
<evidence type="ECO:0000259" key="25">
    <source>
        <dbReference type="Pfam" id="PF18198"/>
    </source>
</evidence>
<evidence type="ECO:0000256" key="14">
    <source>
        <dbReference type="ARBA" id="ARBA00023212"/>
    </source>
</evidence>
<keyword evidence="29" id="KW-1185">Reference proteome</keyword>
<dbReference type="InterPro" id="IPR043160">
    <property type="entry name" value="Dynein_C_barrel"/>
</dbReference>
<dbReference type="FunFam" id="3.20.180.20:FF:000003">
    <property type="entry name" value="Dynein heavy chain 12, axonemal"/>
    <property type="match status" value="1"/>
</dbReference>
<evidence type="ECO:0000256" key="2">
    <source>
        <dbReference type="ARBA" id="ARBA00008887"/>
    </source>
</evidence>
<keyword evidence="14" id="KW-0206">Cytoskeleton</keyword>
<dbReference type="Gene3D" id="1.10.472.130">
    <property type="match status" value="1"/>
</dbReference>
<feature type="domain" description="Dynein heavy chain C-terminal" evidence="26">
    <location>
        <begin position="3392"/>
        <end position="3693"/>
    </location>
</feature>
<dbReference type="FunFam" id="1.20.140.100:FF:000004">
    <property type="entry name" value="Dynein axonemal heavy chain 6"/>
    <property type="match status" value="1"/>
</dbReference>
<dbReference type="Gene3D" id="1.20.1270.280">
    <property type="match status" value="1"/>
</dbReference>
<feature type="domain" description="Dynein heavy chain AAA lid" evidence="25">
    <location>
        <begin position="3240"/>
        <end position="3386"/>
    </location>
</feature>
<comment type="caution">
    <text evidence="28">The sequence shown here is derived from an EMBL/GenBank/DDBJ whole genome shotgun (WGS) entry which is preliminary data.</text>
</comment>
<evidence type="ECO:0000259" key="20">
    <source>
        <dbReference type="Pfam" id="PF12774"/>
    </source>
</evidence>
<feature type="compositionally biased region" description="Low complexity" evidence="17">
    <location>
        <begin position="1"/>
        <end position="40"/>
    </location>
</feature>
<dbReference type="GO" id="GO:0003341">
    <property type="term" value="P:cilium movement"/>
    <property type="evidence" value="ECO:0007669"/>
    <property type="project" value="UniProtKB-ARBA"/>
</dbReference>
<dbReference type="Pfam" id="PF12781">
    <property type="entry name" value="AAA_9"/>
    <property type="match status" value="1"/>
</dbReference>
<accession>A0AAE0FJV0</accession>
<dbReference type="InterPro" id="IPR041466">
    <property type="entry name" value="Dynein_AAA5_ext"/>
</dbReference>
<evidence type="ECO:0000259" key="27">
    <source>
        <dbReference type="Pfam" id="PF22597"/>
    </source>
</evidence>
<dbReference type="Pfam" id="PF12775">
    <property type="entry name" value="AAA_7"/>
    <property type="match status" value="1"/>
</dbReference>
<dbReference type="Gene3D" id="1.20.920.20">
    <property type="match status" value="1"/>
</dbReference>
<dbReference type="GO" id="GO:0005874">
    <property type="term" value="C:microtubule"/>
    <property type="evidence" value="ECO:0007669"/>
    <property type="project" value="UniProtKB-KW"/>
</dbReference>
<dbReference type="Pfam" id="PF22597">
    <property type="entry name" value="DYN_lid"/>
    <property type="match status" value="1"/>
</dbReference>
<dbReference type="FunFam" id="1.20.1270.280:FF:000001">
    <property type="entry name" value="dynein heavy chain 7, axonemal"/>
    <property type="match status" value="1"/>
</dbReference>
<keyword evidence="9" id="KW-0282">Flagellum</keyword>
<dbReference type="FunFam" id="1.10.8.710:FF:000004">
    <property type="entry name" value="Dynein axonemal heavy chain 6"/>
    <property type="match status" value="1"/>
</dbReference>
<dbReference type="Gene3D" id="1.20.140.100">
    <property type="entry name" value="Dynein heavy chain, N-terminal domain 2"/>
    <property type="match status" value="1"/>
</dbReference>
<evidence type="ECO:0000256" key="4">
    <source>
        <dbReference type="ARBA" id="ARBA00022701"/>
    </source>
</evidence>
<dbReference type="Gene3D" id="1.20.58.1120">
    <property type="match status" value="1"/>
</dbReference>
<dbReference type="InterPro" id="IPR004273">
    <property type="entry name" value="Dynein_heavy_D6_P-loop"/>
</dbReference>
<dbReference type="GO" id="GO:0005524">
    <property type="term" value="F:ATP binding"/>
    <property type="evidence" value="ECO:0007669"/>
    <property type="project" value="UniProtKB-KW"/>
</dbReference>
<sequence length="3698" mass="419429">EAAPAAATAAPADAPAEAAPAVEAAAPAAPEKVASPSPEELSADDVMGDMFDDDEDDELMMPLFEINLTVKEGKVEFAPTLDALKSTVLGIFDDIFTAVTGIEDIRTKVARRQAVHGLVDGNKGSVDSMLQYYGDIKIVASGETQVKEARAYILKVLETNMVGPQALADSYNAFKELMMVDPDEYIEDWKCAFHSTDETHREIQRLQALADAVEAQSSNQVAFKMILVSCYPIKATLLDMALHLRTRLLQQLAFATHDQNLFICERYSDIQERLQTEATNAEELDALKKYTTESQNELRLLEGGIDHSAAVFEVLHESDFEIADESSAMLWRTAYWPQIMTTVVRESEQRQQQGRVRFMDELRRDQSQLFDDIEAIGQMVDQFAEYGDVDAVEERLVYVQDIEQRIQQSRDHTELYNSREELFGQKPTDYPQLTSITKAFEPYSMMWKTCAEFTRSLPEWMDGPFTALDSDQIANDVERWFRNTYKTTKQLKGEPLVAAQKLKQRIETFQEHLPLITALRNPGLRDRHWKKMSDQIGFQVKADSSFSVTRALQLELQKYMGIIDEVSEHASKEYSLEKTLDKMQGDWSGVMFEYFAFRETGTFILKSLDETQMLLDDQIVKTQSMRSSPYIGPFEERVRLWEKKLVTIQEIIDEWLKCQQGWLYLEPIFGSEDIMQQMPAEGRKFRAVDNTWRKTMAKLEVTSEVLIIGSDEELVKNLRDANKLLDQVQKGLNDYLETKRLAFPRFYFLSNDELLEILSETKDPLRVQPFLRKVFEAIDKLEFQEDLTVTAMFSEETERVEFSRTFNPKSAGGNVERWLIDCEIIMKESMRDVTARGYEAYANNARKQWIVEWPGQVVLCVSQMYWTKEVEEAIQDNKLKEYADQCTAQLGDIVNKVRGKLTKLERKTLAALVVIDVHARDTVVALHKEEVTEETDFEWMSQLRYVWDQDATGAFVMVRMINAQIPYGYEYLGNSSRLVITPLTDRCYRTLMGALHLQLGGAPEGPAGTGKTETTKDLAKAIAMQCVVFNCSDGLDYLAMAKFFKGLASSGAWACFDEFNRIDLEVLSVIAQQILTIQRAKSANLKMFEFEGTKLQLRDTCSVFITMNPGYAGRSELPDNLKALFRTVAMMVPDYALISEIMLYSSGYLEARPLAVKLVATYRLCSEQLSSQSHYDYGMRAVISVLRAAGAMKQNYPDQAEGVLMLRSLKDVNLPKFLAPDIPLFEGILSDLFPGVVLPAPDYDLMRASLDKVAEKMNLQTVDAFVVKTFQLYEMILVRHGLMLVGYSYGAKTSAWRALQGTLTDLCSLGLLGENKTKVVVMNPKSIYMGQLYGQFDPVSHEWQDGVLAKKYRELATDTSPDRKWVMFDGPVDAVWIENMNTVLDDNKKLCLMSGEIIQMSASMNMIFEVQDLLVASPATVSRCGMIYVEPTEMGWRPLFHSWLNTLHEVFTDLKPVIEKMFEWLVDPCVKFIRRNCKELIPTSDVNLPYGLMNLFDSLVDALKEDPCRVKPDDRQEWVECTILFSTVWSIGGSTESAGRGKFNKFFRDLISQKIQVSEDRTDYDLGPGVNIKLPGFNLQCPFPKDGSVYEFGLDTKQGGWNHWLQMEDVEPIPLDTPFQRIIVTTVDTIRYKYLLNTLMMHDKHLLFGGPTGTGKTVYVKDSLENLDKSQFMTIQSTFSAQTNANMIQDIIDAKLDKRRKGIYGPPFGYKCVIFVDDLNMPALEVYGAQPPVELLRQFMDYGGWYDRTEITFRKLVDIQMVTAMGPPGGGRNPVTPRLLRHFNLISVCEFDDASFTRIYEEIINWWCKSSKVDSGVAARGKAVVVATVEIYNTIQKELLPTPQKSHYTYNMRDLSKVFQGVSMVGTPPPDIGSLVKLWAHECMRVFQDRLTDDPDRTWFFHFLKSMVDKHMGVKFDDVFAPAESPKNYVVQEADMKQLMYADFMIPGAETRKYDEVTDRTKLLTVVEEWLQDYNAQSKSRMDLVLFLYAAQHITRISRVIRQPYGNVLLVGVGGSGRQSLTRIAAFMAEYVMFSIEISKSYTKTEWRDDLKTVLKKSGAENQFTVFLFSDTQIKEESFLEDINNILNTGEVPNLYAKDEVLNICEMVRPKAKRAGQDGSIADLFKFFVGECRQNLHMVLAMSPVGDSFRERLRMFPSLVNCCTIDWFSEWPGDALSSVAAQFLRDVEMDDEETRKNILDMCMLFHQSVIEMAVDFDAELQRKYYVTPTSYLELITTYKNLLDEKRKAVSMLRKRYQSGLQQIYSAEEQVGVMKTELIEIQPVLKKTAIETEEMLKVIDRETVEANAKKEVVLSEEAIANEKAAASKAIKDDCEQELSVAMPMLDAALSALNTLTKGDITEVKSMKSPPAGVKLVMEAICIMRNIKPKRINDPAGGIKKVDDYWGPSQALLAEPNFLEQLQTFDKDNIPPKTVEAIRPYVNNEMFDPAVVKKASNAAYGLCCWVRAMEAYDRVAKVVAPKKAKLAEAEKEFAELMKGLNQKKAELKEVEDKVAGLNEQLNQMQEKKAKLEYDVDQCSKKLVRAEKLINGLGGEKARWTQVAEDLGVDYTNLTGDVLLSSGTIAYMGAFTAKFRDQAVTQWSKLCVERKIPCTSGFALTSVLGEPVQIRGWTIDGLPNDGFSIDNAIIMSKGRRWPLMIDPQGQGNKWVKNMEKRHSLEIIKLTDGDFVRKLENCIQFGFPVLLENVGEELDPTLEPLLLKSIFKQGGSLCIRLGDSTIEYSAQFRFYITTKMRNPHYLPEVSVKVTLLNFMITPDGLIDQLLGIVVAKERPELQEEKTKLVLQGAENARQLKEVEDKIIEVLGSSEGSILEDESAINVISSAKELSVEINKKQAIAEKTEAKIDATREGYRPVSVHVSHLFFNIAELCNIEPMYQYSLAWYVNLFVHSIENADVSDKLDIRLQNLIDFFTYSLYCNICRSLFEKDKLLFSVTLAVTIGVYQGKLDPAEFRFLLTGGIGASREYPPNPAPWQQNKLWEEMVRMSDLPSFEGFSNQFKQNPASFKHIYESAEPHAETLPEPWATDLNQFQKMVALRTLRPDKITSSAQIYVIDSMGQKFTEPPPFDLQRSYNDSNAVTPLIFVLSPGSDPMSAMLKFCETMHIQMESLSLGQGQGPKAEKLIETARNGGSWVVLQNCHLAVSWMTTLERVCESFTPDSCHPMFRLWLTSYPAPHFPVAVLQNGVKMTNEPPKGLRSNIMQTYLNDPVSDPDFFNSCARPEAWKKLLFGLAFFHAFVQERIKFGPLGWNIPYQFSDPDLKISLRQLMMFLNEFSEVDLAIPLKAVIYLIGECNYGGRVTDAHDRRTLMAILCDDVGGPFNTKIMDDSYKFSPSGKYYAPPDGDYDSYMEFIKNMPVIAEPEVFGLHANADITKDQQETDLLFRSIMSMQGGGGGASGGGKSKEDVLQEVAEDIAHRMPPCFDIEAAIYKYPVDYYESMNSVLCQELVRFNRLIDIIHKSIANFIKALKGLVVMSSDLDQLGKDMFNGKMPTLWASKSYPSMKPLGSYVNELIARLKMLQGWIDNGSPPVYWISGFYFTHAFLTGVLQNFARKYKVPIDTVGFEFECLPNGEYNTKPEDGAYVTGMYLEGARWNYDTFLIDESEPKVLHTAAPMFWFKPGEVSKRTSFPHYSCPLYRTTERRGVLATTGHSSNFVLNLLYPSDKPPEYWIKRGVAGLLSLSD</sequence>
<dbReference type="InterPro" id="IPR026983">
    <property type="entry name" value="DHC"/>
</dbReference>
<evidence type="ECO:0000259" key="22">
    <source>
        <dbReference type="Pfam" id="PF12780"/>
    </source>
</evidence>
<dbReference type="InterPro" id="IPR041228">
    <property type="entry name" value="Dynein_C"/>
</dbReference>
<dbReference type="Gene3D" id="1.10.8.720">
    <property type="entry name" value="Region D6 of dynein motor"/>
    <property type="match status" value="1"/>
</dbReference>
<feature type="domain" description="Dynein heavy chain AAA module D4" evidence="22">
    <location>
        <begin position="1982"/>
        <end position="2241"/>
    </location>
</feature>
<dbReference type="SUPFAM" id="SSF52540">
    <property type="entry name" value="P-loop containing nucleoside triphosphate hydrolases"/>
    <property type="match status" value="4"/>
</dbReference>
<dbReference type="InterPro" id="IPR042222">
    <property type="entry name" value="Dynein_2_N"/>
</dbReference>
<evidence type="ECO:0000256" key="12">
    <source>
        <dbReference type="ARBA" id="ARBA00023069"/>
    </source>
</evidence>
<reference evidence="28 29" key="1">
    <citation type="journal article" date="2015" name="Genome Biol. Evol.">
        <title>Comparative Genomics of a Bacterivorous Green Alga Reveals Evolutionary Causalities and Consequences of Phago-Mixotrophic Mode of Nutrition.</title>
        <authorList>
            <person name="Burns J.A."/>
            <person name="Paasch A."/>
            <person name="Narechania A."/>
            <person name="Kim E."/>
        </authorList>
    </citation>
    <scope>NUCLEOTIDE SEQUENCE [LARGE SCALE GENOMIC DNA]</scope>
    <source>
        <strain evidence="28 29">PLY_AMNH</strain>
    </source>
</reference>
<keyword evidence="12" id="KW-0969">Cilium</keyword>
<evidence type="ECO:0000259" key="19">
    <source>
        <dbReference type="Pfam" id="PF08393"/>
    </source>
</evidence>
<dbReference type="Pfam" id="PF12780">
    <property type="entry name" value="AAA_8"/>
    <property type="match status" value="1"/>
</dbReference>
<dbReference type="InterPro" id="IPR013602">
    <property type="entry name" value="Dynein_heavy_linker"/>
</dbReference>
<dbReference type="Pfam" id="PF18199">
    <property type="entry name" value="Dynein_C"/>
    <property type="match status" value="1"/>
</dbReference>
<feature type="non-terminal residue" evidence="28">
    <location>
        <position position="1"/>
    </location>
</feature>
<keyword evidence="5" id="KW-0677">Repeat</keyword>
<dbReference type="InterPro" id="IPR035706">
    <property type="entry name" value="AAA_9"/>
</dbReference>
<feature type="domain" description="Dynein heavy chain hydrolytic ATP-binding dynein motor region" evidence="20">
    <location>
        <begin position="967"/>
        <end position="1293"/>
    </location>
</feature>
<keyword evidence="8" id="KW-0067">ATP-binding</keyword>
<dbReference type="FunFam" id="1.20.920.20:FF:000006">
    <property type="entry name" value="Dynein, axonemal, heavy chain 6"/>
    <property type="match status" value="1"/>
</dbReference>
<dbReference type="FunFam" id="3.40.50.300:FF:000044">
    <property type="entry name" value="Dynein heavy chain 5, axonemal"/>
    <property type="match status" value="1"/>
</dbReference>
<protein>
    <recommendedName>
        <fullName evidence="30">Dynein heavy chain</fullName>
    </recommendedName>
</protein>
<dbReference type="PANTHER" id="PTHR22878">
    <property type="entry name" value="DYNEIN HEAVY CHAIN 6, AXONEMAL-LIKE-RELATED"/>
    <property type="match status" value="1"/>
</dbReference>
<evidence type="ECO:0000256" key="10">
    <source>
        <dbReference type="ARBA" id="ARBA00023017"/>
    </source>
</evidence>
<dbReference type="FunFam" id="3.40.50.300:FF:000362">
    <property type="entry name" value="Dynein, axonemal, heavy chain 6"/>
    <property type="match status" value="1"/>
</dbReference>
<dbReference type="FunFam" id="3.40.50.300:FF:002141">
    <property type="entry name" value="Dynein heavy chain"/>
    <property type="match status" value="1"/>
</dbReference>
<dbReference type="InterPro" id="IPR035699">
    <property type="entry name" value="AAA_6"/>
</dbReference>
<dbReference type="FunFam" id="1.10.8.1220:FF:000001">
    <property type="entry name" value="Dynein axonemal heavy chain 5"/>
    <property type="match status" value="1"/>
</dbReference>
<dbReference type="GO" id="GO:0005858">
    <property type="term" value="C:axonemal dynein complex"/>
    <property type="evidence" value="ECO:0007669"/>
    <property type="project" value="UniProtKB-ARBA"/>
</dbReference>
<dbReference type="Pfam" id="PF18198">
    <property type="entry name" value="AAA_lid_11"/>
    <property type="match status" value="1"/>
</dbReference>
<dbReference type="Pfam" id="PF08393">
    <property type="entry name" value="DHC_N2"/>
    <property type="match status" value="1"/>
</dbReference>
<evidence type="ECO:0000256" key="8">
    <source>
        <dbReference type="ARBA" id="ARBA00022840"/>
    </source>
</evidence>
<dbReference type="Pfam" id="PF17852">
    <property type="entry name" value="Dynein_AAA_lid"/>
    <property type="match status" value="1"/>
</dbReference>
<evidence type="ECO:0000259" key="26">
    <source>
        <dbReference type="Pfam" id="PF18199"/>
    </source>
</evidence>
<dbReference type="FunFam" id="3.40.50.300:FF:001328">
    <property type="entry name" value="Dynein heavy chain 6, axonemal"/>
    <property type="match status" value="1"/>
</dbReference>
<dbReference type="InterPro" id="IPR042219">
    <property type="entry name" value="AAA_lid_11_sf"/>
</dbReference>
<feature type="domain" description="Dynein heavy chain region D6 P-loop" evidence="18">
    <location>
        <begin position="3094"/>
        <end position="3205"/>
    </location>
</feature>
<keyword evidence="3" id="KW-0963">Cytoplasm</keyword>
<dbReference type="GO" id="GO:0060271">
    <property type="term" value="P:cilium assembly"/>
    <property type="evidence" value="ECO:0007669"/>
    <property type="project" value="UniProtKB-ARBA"/>
</dbReference>
<gene>
    <name evidence="28" type="ORF">CYMTET_29916</name>
</gene>
<dbReference type="GO" id="GO:0045505">
    <property type="term" value="F:dynein intermediate chain binding"/>
    <property type="evidence" value="ECO:0007669"/>
    <property type="project" value="InterPro"/>
</dbReference>
<dbReference type="Proteomes" id="UP001190700">
    <property type="component" value="Unassembled WGS sequence"/>
</dbReference>
<keyword evidence="7" id="KW-0970">Cilium biogenesis/degradation</keyword>
<evidence type="ECO:0000256" key="9">
    <source>
        <dbReference type="ARBA" id="ARBA00022846"/>
    </source>
</evidence>
<dbReference type="FunFam" id="3.40.50.300:FF:000223">
    <property type="entry name" value="Dynein heavy chain 3, axonemal"/>
    <property type="match status" value="1"/>
</dbReference>
<dbReference type="Gene3D" id="1.10.8.1220">
    <property type="match status" value="1"/>
</dbReference>
<feature type="domain" description="Dynein heavy chain coiled coil stalk" evidence="21">
    <location>
        <begin position="2255"/>
        <end position="2598"/>
    </location>
</feature>
<evidence type="ECO:0000256" key="3">
    <source>
        <dbReference type="ARBA" id="ARBA00022490"/>
    </source>
</evidence>
<dbReference type="InterPro" id="IPR027417">
    <property type="entry name" value="P-loop_NTPase"/>
</dbReference>
<dbReference type="Pfam" id="PF12777">
    <property type="entry name" value="MT"/>
    <property type="match status" value="1"/>
</dbReference>
<comment type="similarity">
    <text evidence="2">Belongs to the dynein heavy chain family.</text>
</comment>
<evidence type="ECO:0000256" key="6">
    <source>
        <dbReference type="ARBA" id="ARBA00022741"/>
    </source>
</evidence>
<dbReference type="InterPro" id="IPR041658">
    <property type="entry name" value="AAA_lid_11"/>
</dbReference>
<dbReference type="Gene3D" id="3.20.180.20">
    <property type="entry name" value="Dynein heavy chain, N-terminal domain 2"/>
    <property type="match status" value="1"/>
</dbReference>
<dbReference type="Pfam" id="PF12774">
    <property type="entry name" value="AAA_6"/>
    <property type="match status" value="1"/>
</dbReference>
<keyword evidence="6" id="KW-0547">Nucleotide-binding</keyword>
<dbReference type="Gene3D" id="3.10.490.20">
    <property type="match status" value="1"/>
</dbReference>
<proteinExistence type="inferred from homology"/>
<dbReference type="InterPro" id="IPR054354">
    <property type="entry name" value="DYNC2H1-like_lid"/>
</dbReference>
<keyword evidence="11 16" id="KW-0175">Coiled coil</keyword>
<dbReference type="Gene3D" id="3.40.50.300">
    <property type="entry name" value="P-loop containing nucleotide triphosphate hydrolases"/>
    <property type="match status" value="5"/>
</dbReference>
<evidence type="ECO:0000259" key="21">
    <source>
        <dbReference type="Pfam" id="PF12777"/>
    </source>
</evidence>
<dbReference type="Pfam" id="PF03028">
    <property type="entry name" value="Dynein_heavy"/>
    <property type="match status" value="1"/>
</dbReference>
<dbReference type="InterPro" id="IPR024743">
    <property type="entry name" value="Dynein_HC_stalk"/>
</dbReference>
<dbReference type="InterPro" id="IPR042228">
    <property type="entry name" value="Dynein_linker_3"/>
</dbReference>
<dbReference type="FunFam" id="1.20.920.30:FF:000009">
    <property type="entry name" value="Dynein heavy chain 9"/>
    <property type="match status" value="1"/>
</dbReference>
<keyword evidence="15" id="KW-0966">Cell projection</keyword>
<evidence type="ECO:0000256" key="15">
    <source>
        <dbReference type="ARBA" id="ARBA00023273"/>
    </source>
</evidence>
<evidence type="ECO:0000256" key="11">
    <source>
        <dbReference type="ARBA" id="ARBA00023054"/>
    </source>
</evidence>
<evidence type="ECO:0000313" key="28">
    <source>
        <dbReference type="EMBL" id="KAK3261161.1"/>
    </source>
</evidence>
<feature type="domain" description="Dynein heavy chain linker" evidence="19">
    <location>
        <begin position="433"/>
        <end position="835"/>
    </location>
</feature>
<dbReference type="GO" id="GO:0051959">
    <property type="term" value="F:dynein light intermediate chain binding"/>
    <property type="evidence" value="ECO:0007669"/>
    <property type="project" value="InterPro"/>
</dbReference>
<dbReference type="FunFam" id="1.20.58.1120:FF:000005">
    <property type="entry name" value="Dynein, axonemal, heavy chain 12"/>
    <property type="match status" value="1"/>
</dbReference>
<keyword evidence="4" id="KW-0493">Microtubule</keyword>
<evidence type="ECO:0008006" key="30">
    <source>
        <dbReference type="Google" id="ProtNLM"/>
    </source>
</evidence>
<evidence type="ECO:0000256" key="17">
    <source>
        <dbReference type="SAM" id="MobiDB-lite"/>
    </source>
</evidence>
<dbReference type="Gene3D" id="1.20.920.30">
    <property type="match status" value="1"/>
</dbReference>
<name>A0AAE0FJV0_9CHLO</name>
<evidence type="ECO:0000256" key="13">
    <source>
        <dbReference type="ARBA" id="ARBA00023175"/>
    </source>
</evidence>
<feature type="coiled-coil region" evidence="16">
    <location>
        <begin position="2484"/>
        <end position="2539"/>
    </location>
</feature>
<organism evidence="28 29">
    <name type="scientific">Cymbomonas tetramitiformis</name>
    <dbReference type="NCBI Taxonomy" id="36881"/>
    <lineage>
        <taxon>Eukaryota</taxon>
        <taxon>Viridiplantae</taxon>
        <taxon>Chlorophyta</taxon>
        <taxon>Pyramimonadophyceae</taxon>
        <taxon>Pyramimonadales</taxon>
        <taxon>Pyramimonadaceae</taxon>
        <taxon>Cymbomonas</taxon>
    </lineage>
</organism>
<dbReference type="Gene3D" id="1.10.8.710">
    <property type="match status" value="1"/>
</dbReference>
<dbReference type="PANTHER" id="PTHR22878:SF70">
    <property type="entry name" value="DYNEIN HEAVY CHAIN 2, AXONEMAL"/>
    <property type="match status" value="1"/>
</dbReference>
<evidence type="ECO:0000256" key="5">
    <source>
        <dbReference type="ARBA" id="ARBA00022737"/>
    </source>
</evidence>
<dbReference type="EMBL" id="LGRX02017101">
    <property type="protein sequence ID" value="KAK3261161.1"/>
    <property type="molecule type" value="Genomic_DNA"/>
</dbReference>
<evidence type="ECO:0000256" key="1">
    <source>
        <dbReference type="ARBA" id="ARBA00004611"/>
    </source>
</evidence>
<dbReference type="SUPFAM" id="SSF90257">
    <property type="entry name" value="Myosin rod fragments"/>
    <property type="match status" value="1"/>
</dbReference>
<dbReference type="FunFam" id="1.10.287.2620:FF:000002">
    <property type="entry name" value="Dynein heavy chain 2, axonemal"/>
    <property type="match status" value="1"/>
</dbReference>
<feature type="domain" description="Dynein 2 heavy chain 1 cytoplasmic ATPase lid" evidence="27">
    <location>
        <begin position="1822"/>
        <end position="1896"/>
    </location>
</feature>
<evidence type="ECO:0000259" key="23">
    <source>
        <dbReference type="Pfam" id="PF12781"/>
    </source>
</evidence>
<dbReference type="Gene3D" id="1.10.287.2620">
    <property type="match status" value="1"/>
</dbReference>
<keyword evidence="10" id="KW-0243">Dynein</keyword>
<dbReference type="FunFam" id="1.10.8.720:FF:000001">
    <property type="entry name" value="dynein heavy chain 7, axonemal"/>
    <property type="match status" value="1"/>
</dbReference>
<dbReference type="FunFam" id="3.10.490.20:FF:000001">
    <property type="entry name" value="dynein heavy chain 7, axonemal"/>
    <property type="match status" value="1"/>
</dbReference>
<feature type="domain" description="Dynein heavy chain ATP-binding dynein motor region" evidence="23">
    <location>
        <begin position="2629"/>
        <end position="2849"/>
    </location>
</feature>
<evidence type="ECO:0000313" key="29">
    <source>
        <dbReference type="Proteomes" id="UP001190700"/>
    </source>
</evidence>
<comment type="subcellular location">
    <subcellularLocation>
        <location evidence="1">Cytoplasm</location>
        <location evidence="1">Cytoskeleton</location>
        <location evidence="1">Flagellum axoneme</location>
    </subcellularLocation>
</comment>
<evidence type="ECO:0000256" key="7">
    <source>
        <dbReference type="ARBA" id="ARBA00022794"/>
    </source>
</evidence>
<dbReference type="Gene3D" id="6.10.140.1060">
    <property type="match status" value="1"/>
</dbReference>
<evidence type="ECO:0000259" key="18">
    <source>
        <dbReference type="Pfam" id="PF03028"/>
    </source>
</evidence>
<dbReference type="InterPro" id="IPR024317">
    <property type="entry name" value="Dynein_heavy_chain_D4_dom"/>
</dbReference>
<evidence type="ECO:0000256" key="16">
    <source>
        <dbReference type="SAM" id="Coils"/>
    </source>
</evidence>
<feature type="domain" description="Dynein heavy chain AAA 5 extension" evidence="24">
    <location>
        <begin position="1458"/>
        <end position="1605"/>
    </location>
</feature>
<feature type="region of interest" description="Disordered" evidence="17">
    <location>
        <begin position="1"/>
        <end position="44"/>
    </location>
</feature>
<dbReference type="InterPro" id="IPR043157">
    <property type="entry name" value="Dynein_AAA1S"/>
</dbReference>
<evidence type="ECO:0000259" key="24">
    <source>
        <dbReference type="Pfam" id="PF17852"/>
    </source>
</evidence>
<dbReference type="GO" id="GO:0008569">
    <property type="term" value="F:minus-end-directed microtubule motor activity"/>
    <property type="evidence" value="ECO:0007669"/>
    <property type="project" value="InterPro"/>
</dbReference>